<reference evidence="2 3" key="1">
    <citation type="journal article" date="2016" name="Mol. Biol. Evol.">
        <title>Comparative Genomics of Early-Diverging Mushroom-Forming Fungi Provides Insights into the Origins of Lignocellulose Decay Capabilities.</title>
        <authorList>
            <person name="Nagy L.G."/>
            <person name="Riley R."/>
            <person name="Tritt A."/>
            <person name="Adam C."/>
            <person name="Daum C."/>
            <person name="Floudas D."/>
            <person name="Sun H."/>
            <person name="Yadav J.S."/>
            <person name="Pangilinan J."/>
            <person name="Larsson K.H."/>
            <person name="Matsuura K."/>
            <person name="Barry K."/>
            <person name="Labutti K."/>
            <person name="Kuo R."/>
            <person name="Ohm R.A."/>
            <person name="Bhattacharya S.S."/>
            <person name="Shirouzu T."/>
            <person name="Yoshinaga Y."/>
            <person name="Martin F.M."/>
            <person name="Grigoriev I.V."/>
            <person name="Hibbett D.S."/>
        </authorList>
    </citation>
    <scope>NUCLEOTIDE SEQUENCE [LARGE SCALE GENOMIC DNA]</scope>
    <source>
        <strain evidence="2 3">93-53</strain>
    </source>
</reference>
<evidence type="ECO:0000313" key="2">
    <source>
        <dbReference type="EMBL" id="KZT10012.1"/>
    </source>
</evidence>
<evidence type="ECO:0000313" key="3">
    <source>
        <dbReference type="Proteomes" id="UP000076871"/>
    </source>
</evidence>
<evidence type="ECO:0000256" key="1">
    <source>
        <dbReference type="SAM" id="MobiDB-lite"/>
    </source>
</evidence>
<feature type="region of interest" description="Disordered" evidence="1">
    <location>
        <begin position="349"/>
        <end position="370"/>
    </location>
</feature>
<dbReference type="EMBL" id="KV427610">
    <property type="protein sequence ID" value="KZT10012.1"/>
    <property type="molecule type" value="Genomic_DNA"/>
</dbReference>
<name>A0A165G9A0_9APHY</name>
<protein>
    <submittedName>
        <fullName evidence="2">Uncharacterized protein</fullName>
    </submittedName>
</protein>
<dbReference type="Proteomes" id="UP000076871">
    <property type="component" value="Unassembled WGS sequence"/>
</dbReference>
<dbReference type="RefSeq" id="XP_040767752.1">
    <property type="nucleotide sequence ID" value="XM_040906875.1"/>
</dbReference>
<dbReference type="InParanoid" id="A0A165G9A0"/>
<keyword evidence="3" id="KW-1185">Reference proteome</keyword>
<gene>
    <name evidence="2" type="ORF">LAESUDRAFT_711842</name>
</gene>
<dbReference type="AlphaFoldDB" id="A0A165G9A0"/>
<proteinExistence type="predicted"/>
<dbReference type="GeneID" id="63823904"/>
<organism evidence="2 3">
    <name type="scientific">Laetiporus sulphureus 93-53</name>
    <dbReference type="NCBI Taxonomy" id="1314785"/>
    <lineage>
        <taxon>Eukaryota</taxon>
        <taxon>Fungi</taxon>
        <taxon>Dikarya</taxon>
        <taxon>Basidiomycota</taxon>
        <taxon>Agaricomycotina</taxon>
        <taxon>Agaricomycetes</taxon>
        <taxon>Polyporales</taxon>
        <taxon>Laetiporus</taxon>
    </lineage>
</organism>
<accession>A0A165G9A0</accession>
<sequence>MTVLPPLNTFRRAIFEVDAGVSVSIMMKFSGEWTGQGQPYKQQPAEPEQKIVSSKMNPAAPVRHNGPTSATTTVALIYGGTELLGAQAVGEHILELPSQATLTVVSQVCGHEVGYWSQGEWFPARVKKLAMFQRFLPCKAVPSSHNVMSIMKLTATEWKIGWRRDARCCAIFGNMGQAHRYVLGYDKGHQMRISRPRIMRSCRVVPSALADSADGLALPGVPVPVAVSAHGCDVSTRHDKRKAGWRRKMRAVPRAFGAPQTIRGVTAMSVIHSIAWCTPVHKSSNAPVHGLGECLDFEVLLSFLPAMPEPKANKRASLAQLMNAGFQREGLGQTLPTGESRWKIRDKRGRTDGQEVTVSSGRGGVNTRKARHTHFSRRSGFVESSAVQKKDLSRMHWSEIVAAVFDKGPEFAISAIWKIIGVDRASWSIWTRSRKFVLQERDRAADCLGDGPQPSTARGESSFLAEWAFEESSLAGSCCNGTYSAGLTQSVTYEALAPSKRHPSPDVRPKGPAQRIAATTGRTGFWVQDLSTEDVPCCANEPRFGAGTKDSEDMPVLLLFVADVFNVSDDMGHDAPTLNFVLVRSPRSHRRSG</sequence>